<organism evidence="3">
    <name type="scientific">Lotharella globosa</name>
    <dbReference type="NCBI Taxonomy" id="91324"/>
    <lineage>
        <taxon>Eukaryota</taxon>
        <taxon>Sar</taxon>
        <taxon>Rhizaria</taxon>
        <taxon>Cercozoa</taxon>
        <taxon>Chlorarachniophyceae</taxon>
        <taxon>Lotharella</taxon>
    </lineage>
</organism>
<feature type="domain" description="PH" evidence="2">
    <location>
        <begin position="30"/>
        <end position="133"/>
    </location>
</feature>
<dbReference type="EMBL" id="HBIV01032215">
    <property type="protein sequence ID" value="CAE0671333.1"/>
    <property type="molecule type" value="Transcribed_RNA"/>
</dbReference>
<evidence type="ECO:0000259" key="2">
    <source>
        <dbReference type="SMART" id="SM00233"/>
    </source>
</evidence>
<feature type="compositionally biased region" description="Basic and acidic residues" evidence="1">
    <location>
        <begin position="165"/>
        <end position="175"/>
    </location>
</feature>
<dbReference type="SUPFAM" id="SSF50729">
    <property type="entry name" value="PH domain-like"/>
    <property type="match status" value="1"/>
</dbReference>
<dbReference type="SMART" id="SM00233">
    <property type="entry name" value="PH"/>
    <property type="match status" value="1"/>
</dbReference>
<feature type="region of interest" description="Disordered" evidence="1">
    <location>
        <begin position="165"/>
        <end position="265"/>
    </location>
</feature>
<feature type="compositionally biased region" description="Basic and acidic residues" evidence="1">
    <location>
        <begin position="240"/>
        <end position="254"/>
    </location>
</feature>
<accession>A0A7S4DUC1</accession>
<dbReference type="AlphaFoldDB" id="A0A7S4DUC1"/>
<evidence type="ECO:0000313" key="3">
    <source>
        <dbReference type="EMBL" id="CAE0671333.1"/>
    </source>
</evidence>
<feature type="compositionally biased region" description="Basic and acidic residues" evidence="1">
    <location>
        <begin position="215"/>
        <end position="233"/>
    </location>
</feature>
<proteinExistence type="predicted"/>
<dbReference type="InterPro" id="IPR001849">
    <property type="entry name" value="PH_domain"/>
</dbReference>
<gene>
    <name evidence="3" type="ORF">LGLO00237_LOCUS22978</name>
</gene>
<name>A0A7S4DUC1_9EUKA</name>
<reference evidence="3" key="1">
    <citation type="submission" date="2021-01" db="EMBL/GenBank/DDBJ databases">
        <authorList>
            <person name="Corre E."/>
            <person name="Pelletier E."/>
            <person name="Niang G."/>
            <person name="Scheremetjew M."/>
            <person name="Finn R."/>
            <person name="Kale V."/>
            <person name="Holt S."/>
            <person name="Cochrane G."/>
            <person name="Meng A."/>
            <person name="Brown T."/>
            <person name="Cohen L."/>
        </authorList>
    </citation>
    <scope>NUCLEOTIDE SEQUENCE</scope>
    <source>
        <strain evidence="3">CCCM811</strain>
    </source>
</reference>
<dbReference type="InterPro" id="IPR011993">
    <property type="entry name" value="PH-like_dom_sf"/>
</dbReference>
<evidence type="ECO:0000256" key="1">
    <source>
        <dbReference type="SAM" id="MobiDB-lite"/>
    </source>
</evidence>
<feature type="compositionally biased region" description="Basic and acidic residues" evidence="1">
    <location>
        <begin position="183"/>
        <end position="194"/>
    </location>
</feature>
<dbReference type="Gene3D" id="2.30.29.30">
    <property type="entry name" value="Pleckstrin-homology domain (PH domain)/Phosphotyrosine-binding domain (PTB)"/>
    <property type="match status" value="1"/>
</dbReference>
<sequence length="330" mass="36629">MGNCICYLRKDEEGYPVPMSTMPIEGFEEFVCEGHLIAVKIPAIKNTGEERPGSRKMYVKLVSASKTMSCYESRTQTAPVYIIPLEAIHKVSKSGTKGLEVGLVGDWTFVFEAESLGEQMRWLLNLQEMLKKIGYTSVVQQFKDSHYWHADNAIELLMELRSAEEQKSEKKREKSSGSYAESLIREKESREQNQRESLSTEVKMAAEQSGSRLGSIDDTKPTGDGVKKSDRAHVQFAIPEAEKEESKPMEKVKGDGGNSSPNPLKLQKSRNRVVNVKTAADDSDARLDRLLQNTTKLSQARLNTMNMGGTTLSPSKNGEVVGISGVLNAM</sequence>
<protein>
    <recommendedName>
        <fullName evidence="2">PH domain-containing protein</fullName>
    </recommendedName>
</protein>